<evidence type="ECO:0000259" key="5">
    <source>
        <dbReference type="Pfam" id="PF01464"/>
    </source>
</evidence>
<keyword evidence="3" id="KW-0732">Signal</keyword>
<evidence type="ECO:0000256" key="4">
    <source>
        <dbReference type="SAM" id="MobiDB-lite"/>
    </source>
</evidence>
<evidence type="ECO:0000313" key="7">
    <source>
        <dbReference type="Proteomes" id="UP000006377"/>
    </source>
</evidence>
<dbReference type="InterPro" id="IPR008258">
    <property type="entry name" value="Transglycosylase_SLT_dom_1"/>
</dbReference>
<dbReference type="STRING" id="402881.Plav_2861"/>
<dbReference type="KEGG" id="pla:Plav_2861"/>
<dbReference type="Pfam" id="PF01464">
    <property type="entry name" value="SLT"/>
    <property type="match status" value="1"/>
</dbReference>
<dbReference type="AlphaFoldDB" id="A7HX35"/>
<gene>
    <name evidence="6" type="ordered locus">Plav_2861</name>
</gene>
<evidence type="ECO:0000256" key="2">
    <source>
        <dbReference type="ARBA" id="ARBA00009387"/>
    </source>
</evidence>
<feature type="region of interest" description="Disordered" evidence="4">
    <location>
        <begin position="1"/>
        <end position="24"/>
    </location>
</feature>
<dbReference type="InterPro" id="IPR008939">
    <property type="entry name" value="Lytic_TGlycosylase_superhlx_U"/>
</dbReference>
<organism evidence="6 7">
    <name type="scientific">Parvibaculum lavamentivorans (strain DS-1 / DSM 13023 / NCIMB 13966)</name>
    <dbReference type="NCBI Taxonomy" id="402881"/>
    <lineage>
        <taxon>Bacteria</taxon>
        <taxon>Pseudomonadati</taxon>
        <taxon>Pseudomonadota</taxon>
        <taxon>Alphaproteobacteria</taxon>
        <taxon>Hyphomicrobiales</taxon>
        <taxon>Parvibaculaceae</taxon>
        <taxon>Parvibaculum</taxon>
    </lineage>
</organism>
<dbReference type="Proteomes" id="UP000006377">
    <property type="component" value="Chromosome"/>
</dbReference>
<proteinExistence type="inferred from homology"/>
<reference evidence="6 7" key="1">
    <citation type="journal article" date="2011" name="Stand. Genomic Sci.">
        <title>Complete genome sequence of Parvibaculum lavamentivorans type strain (DS-1(T)).</title>
        <authorList>
            <person name="Schleheck D."/>
            <person name="Weiss M."/>
            <person name="Pitluck S."/>
            <person name="Bruce D."/>
            <person name="Land M.L."/>
            <person name="Han S."/>
            <person name="Saunders E."/>
            <person name="Tapia R."/>
            <person name="Detter C."/>
            <person name="Brettin T."/>
            <person name="Han J."/>
            <person name="Woyke T."/>
            <person name="Goodwin L."/>
            <person name="Pennacchio L."/>
            <person name="Nolan M."/>
            <person name="Cook A.M."/>
            <person name="Kjelleberg S."/>
            <person name="Thomas T."/>
        </authorList>
    </citation>
    <scope>NUCLEOTIDE SEQUENCE [LARGE SCALE GENOMIC DNA]</scope>
    <source>
        <strain evidence="7">DS-1 / DSM 13023 / NCIMB 13966</strain>
    </source>
</reference>
<dbReference type="Gene3D" id="1.25.20.10">
    <property type="entry name" value="Bacterial muramidases"/>
    <property type="match status" value="1"/>
</dbReference>
<comment type="similarity">
    <text evidence="1">Belongs to the transglycosylase Slt family.</text>
</comment>
<feature type="region of interest" description="Disordered" evidence="4">
    <location>
        <begin position="737"/>
        <end position="804"/>
    </location>
</feature>
<dbReference type="PANTHER" id="PTHR37423:SF2">
    <property type="entry name" value="MEMBRANE-BOUND LYTIC MUREIN TRANSGLYCOSYLASE C"/>
    <property type="match status" value="1"/>
</dbReference>
<dbReference type="GO" id="GO:0042597">
    <property type="term" value="C:periplasmic space"/>
    <property type="evidence" value="ECO:0007669"/>
    <property type="project" value="InterPro"/>
</dbReference>
<dbReference type="PANTHER" id="PTHR37423">
    <property type="entry name" value="SOLUBLE LYTIC MUREIN TRANSGLYCOSYLASE-RELATED"/>
    <property type="match status" value="1"/>
</dbReference>
<accession>A7HX35</accession>
<dbReference type="PROSITE" id="PS00922">
    <property type="entry name" value="TRANSGLYCOSYLASE"/>
    <property type="match status" value="1"/>
</dbReference>
<dbReference type="GO" id="GO:0016020">
    <property type="term" value="C:membrane"/>
    <property type="evidence" value="ECO:0007669"/>
    <property type="project" value="InterPro"/>
</dbReference>
<dbReference type="OrthoDB" id="9815002at2"/>
<evidence type="ECO:0000313" key="6">
    <source>
        <dbReference type="EMBL" id="ABS64468.1"/>
    </source>
</evidence>
<dbReference type="EMBL" id="CP000774">
    <property type="protein sequence ID" value="ABS64468.1"/>
    <property type="molecule type" value="Genomic_DNA"/>
</dbReference>
<dbReference type="GO" id="GO:0000270">
    <property type="term" value="P:peptidoglycan metabolic process"/>
    <property type="evidence" value="ECO:0007669"/>
    <property type="project" value="InterPro"/>
</dbReference>
<dbReference type="GO" id="GO:0004553">
    <property type="term" value="F:hydrolase activity, hydrolyzing O-glycosyl compounds"/>
    <property type="evidence" value="ECO:0007669"/>
    <property type="project" value="InterPro"/>
</dbReference>
<sequence>MLRGLSHRAVRCGSGDPEALHQEKPRADRELRIFRVLQVGYSSRLSYFPVLAALVAASFALCAEAGASTLPIPRPDAGDPPARLSVVSSAPTAAATPGNTLSRLGAAELAALRNALSEADRGNWSAASRHMAGVSDPAAIKLVTWTRLIADSSNATFAELVAFREQNHDWPRRHVLALRAETALLSYPMSADDVIAWFSANPPQTGEGRIRYGKTLVEAGREKEGAEWIRKAWIENDFSTRRQQEILKSFGKYLTADAQQSRLARLLWEQRTGDAQTTAALMGAEVRALADARIQLISGSSKAQAALSQVPPALRADPGLLYDQVRYERRRGNDHTALPLLLTAPTEPHKMVRPDSWWVERKILARKAMSDGLYAEAYKISAGSGLTEGVGFAEAEFMAGWLALQYLNKADTALAHFKKLGAGVSTPISKSRAEYWSGRAASAAGRKDEATAYYRAAAAYPTTFYGQLATAALGSTGGDGKLRLPNDPAHSADAKTRFAKRELVHVANILQDLDRQQQRWVFMLHLADIIDDPEELAALSEMALKSGDQKLSLRMAKATSLRNIVLPGYAYPTAAMPQWTHRGPPVEKALVYGLSRQESEFDPQALSPAGARGIMQLMPTTARMVAKQVGLPYSPAKLTDPVYNATLGAAHLGDLVENEFGGSYIMSIAAYNAGSSRVRQWVTQYGDPRSTAVDPIDWIESIPFSETRNYVQRVIENMEVYRSRLSGDVEPVRIDEDLRRHTGAPISTPAPTPRLTNVPLAPPSAAPAMTTPAANAPAPVAPPGSVRMAPVVEAEDGRASTTVR</sequence>
<keyword evidence="7" id="KW-1185">Reference proteome</keyword>
<dbReference type="GO" id="GO:0008933">
    <property type="term" value="F:peptidoglycan lytic transglycosylase activity"/>
    <property type="evidence" value="ECO:0007669"/>
    <property type="project" value="InterPro"/>
</dbReference>
<dbReference type="CAZy" id="GH23">
    <property type="family name" value="Glycoside Hydrolase Family 23"/>
</dbReference>
<feature type="region of interest" description="Disordered" evidence="4">
    <location>
        <begin position="73"/>
        <end position="94"/>
    </location>
</feature>
<dbReference type="InterPro" id="IPR023346">
    <property type="entry name" value="Lysozyme-like_dom_sf"/>
</dbReference>
<evidence type="ECO:0000256" key="3">
    <source>
        <dbReference type="ARBA" id="ARBA00022729"/>
    </source>
</evidence>
<feature type="compositionally biased region" description="Basic residues" evidence="4">
    <location>
        <begin position="1"/>
        <end position="10"/>
    </location>
</feature>
<feature type="domain" description="Transglycosylase SLT" evidence="5">
    <location>
        <begin position="586"/>
        <end position="687"/>
    </location>
</feature>
<dbReference type="Gene3D" id="1.10.530.10">
    <property type="match status" value="1"/>
</dbReference>
<name>A7HX35_PARL1</name>
<evidence type="ECO:0000256" key="1">
    <source>
        <dbReference type="ARBA" id="ARBA00007734"/>
    </source>
</evidence>
<dbReference type="InterPro" id="IPR000189">
    <property type="entry name" value="Transglyc_AS"/>
</dbReference>
<comment type="similarity">
    <text evidence="2">Belongs to the virb1 family.</text>
</comment>
<dbReference type="SUPFAM" id="SSF53955">
    <property type="entry name" value="Lysozyme-like"/>
    <property type="match status" value="1"/>
</dbReference>
<dbReference type="eggNOG" id="COG0741">
    <property type="taxonomic scope" value="Bacteria"/>
</dbReference>
<dbReference type="SUPFAM" id="SSF48435">
    <property type="entry name" value="Bacterial muramidases"/>
    <property type="match status" value="1"/>
</dbReference>
<dbReference type="HOGENOM" id="CLU_015184_0_1_5"/>
<feature type="compositionally biased region" description="Low complexity" evidence="4">
    <location>
        <begin position="85"/>
        <end position="94"/>
    </location>
</feature>
<feature type="compositionally biased region" description="Low complexity" evidence="4">
    <location>
        <begin position="766"/>
        <end position="778"/>
    </location>
</feature>
<dbReference type="CDD" id="cd13401">
    <property type="entry name" value="Slt70-like"/>
    <property type="match status" value="1"/>
</dbReference>
<protein>
    <submittedName>
        <fullName evidence="6">Lytic transglycosylase catalytic</fullName>
    </submittedName>
</protein>